<evidence type="ECO:0000313" key="2">
    <source>
        <dbReference type="EMBL" id="EME77106.1"/>
    </source>
</evidence>
<keyword evidence="3" id="KW-1185">Reference proteome</keyword>
<feature type="region of interest" description="Disordered" evidence="1">
    <location>
        <begin position="488"/>
        <end position="521"/>
    </location>
</feature>
<feature type="region of interest" description="Disordered" evidence="1">
    <location>
        <begin position="870"/>
        <end position="916"/>
    </location>
</feature>
<dbReference type="eggNOG" id="ENOG502T8ZU">
    <property type="taxonomic scope" value="Eukaryota"/>
</dbReference>
<proteinExistence type="predicted"/>
<feature type="region of interest" description="Disordered" evidence="1">
    <location>
        <begin position="302"/>
        <end position="322"/>
    </location>
</feature>
<feature type="compositionally biased region" description="Polar residues" evidence="1">
    <location>
        <begin position="308"/>
        <end position="318"/>
    </location>
</feature>
<organism evidence="2 3">
    <name type="scientific">Pseudocercospora fijiensis (strain CIRAD86)</name>
    <name type="common">Black leaf streak disease fungus</name>
    <name type="synonym">Mycosphaerella fijiensis</name>
    <dbReference type="NCBI Taxonomy" id="383855"/>
    <lineage>
        <taxon>Eukaryota</taxon>
        <taxon>Fungi</taxon>
        <taxon>Dikarya</taxon>
        <taxon>Ascomycota</taxon>
        <taxon>Pezizomycotina</taxon>
        <taxon>Dothideomycetes</taxon>
        <taxon>Dothideomycetidae</taxon>
        <taxon>Mycosphaerellales</taxon>
        <taxon>Mycosphaerellaceae</taxon>
        <taxon>Pseudocercospora</taxon>
    </lineage>
</organism>
<evidence type="ECO:0000256" key="1">
    <source>
        <dbReference type="SAM" id="MobiDB-lite"/>
    </source>
</evidence>
<reference evidence="2 3" key="1">
    <citation type="journal article" date="2012" name="PLoS Pathog.">
        <title>Diverse lifestyles and strategies of plant pathogenesis encoded in the genomes of eighteen Dothideomycetes fungi.</title>
        <authorList>
            <person name="Ohm R.A."/>
            <person name="Feau N."/>
            <person name="Henrissat B."/>
            <person name="Schoch C.L."/>
            <person name="Horwitz B.A."/>
            <person name="Barry K.W."/>
            <person name="Condon B.J."/>
            <person name="Copeland A.C."/>
            <person name="Dhillon B."/>
            <person name="Glaser F."/>
            <person name="Hesse C.N."/>
            <person name="Kosti I."/>
            <person name="LaButti K."/>
            <person name="Lindquist E.A."/>
            <person name="Lucas S."/>
            <person name="Salamov A.A."/>
            <person name="Bradshaw R.E."/>
            <person name="Ciuffetti L."/>
            <person name="Hamelin R.C."/>
            <person name="Kema G.H.J."/>
            <person name="Lawrence C."/>
            <person name="Scott J.A."/>
            <person name="Spatafora J.W."/>
            <person name="Turgeon B.G."/>
            <person name="de Wit P.J.G.M."/>
            <person name="Zhong S."/>
            <person name="Goodwin S.B."/>
            <person name="Grigoriev I.V."/>
        </authorList>
    </citation>
    <scope>NUCLEOTIDE SEQUENCE [LARGE SCALE GENOMIC DNA]</scope>
    <source>
        <strain evidence="2 3">CIRAD86</strain>
    </source>
</reference>
<dbReference type="KEGG" id="pfj:MYCFIDRAFT_180251"/>
<name>M2ZYB3_PSEFD</name>
<gene>
    <name evidence="2" type="ORF">MYCFIDRAFT_180251</name>
</gene>
<dbReference type="RefSeq" id="XP_007932320.1">
    <property type="nucleotide sequence ID" value="XM_007934129.1"/>
</dbReference>
<accession>M2ZYB3</accession>
<evidence type="ECO:0000313" key="3">
    <source>
        <dbReference type="Proteomes" id="UP000016932"/>
    </source>
</evidence>
<dbReference type="Proteomes" id="UP000016932">
    <property type="component" value="Unassembled WGS sequence"/>
</dbReference>
<feature type="compositionally biased region" description="Polar residues" evidence="1">
    <location>
        <begin position="767"/>
        <end position="781"/>
    </location>
</feature>
<feature type="compositionally biased region" description="Polar residues" evidence="1">
    <location>
        <begin position="511"/>
        <end position="520"/>
    </location>
</feature>
<feature type="compositionally biased region" description="Acidic residues" evidence="1">
    <location>
        <begin position="837"/>
        <end position="846"/>
    </location>
</feature>
<dbReference type="VEuPathDB" id="FungiDB:MYCFIDRAFT_180251"/>
<dbReference type="EMBL" id="KB446569">
    <property type="protein sequence ID" value="EME77106.1"/>
    <property type="molecule type" value="Genomic_DNA"/>
</dbReference>
<sequence>MKQEKEKKELVVGILCIRDERAFDSWYHAPCFMLVPSVEVYGFGGGLKYSLAGSVVGKMPFPALAMSYLQIPRSLSHNLTKLDYVRLSLSGVYPRVVLTYQDSLLDAVCSRMLCVSKNLEAVARRCRARKFGPGTDLNATRKSLSERHRLFNAITPNRSTSQAYRFPPTLNYLRRESQPRSGCQIIRHDQLAPKEGFSRSKQSRSLHLGIFQTRFSIHCSATPAITASRYAYGNDLAHASWSCSMTILPNFEKQQLLSPTVGSITAFLQRSQDVSIKAAESWYSAGRCSSTSFLIPSLSPARQDLKRSQSPGKATGSTPRDVRDGFQPLIAHISAVAVRREIALMQSLHGAWQGKEGVVACVAMSSWTDRCLGVDTRKPFLATNLIFCQSPQTTSAQLIRIDRSELQSPADIPRTLITAPSILINFPRLPRGANNNTTFRDRSHLSGFLRIIQPSLIVDACVLPPRTTSQHVRCACAMARTRKSGCIAQGRPTAKPRPKLAPDKQGIQGEGTASNDTQCDNPDDMIIEKILQTANSDPKRALDMFRNLDKNAVSTRPRFGLLMGEVHQIFDAIYNNTGVTERNLRTQVQLVQKDTFLWCKELHGYNLYLHFGASGLTRTFLRELRELAEMRHSLFLDQFLAWEQALELLKRAQSRRQAGQRTNGTSIDLEWQPSDCKVARAIAEEELGFVQRPIQTNRKKGKRKEATPPLPDGGKGDGENAIASQGGPENEASPLENGDQDVGGSERRGSKEATPSLPAAGEGGGENATTSQGGYENSLQDSNKDGGSGARKRSEEAAPSLPAGAEADGDNATPTQGGPKNSLEDADQDEGRSEGNSIDDESEVDIEQARAGSDVDAEINFDHTDAGFDAGFDDGFDQGLDQGGGVGLGETREHASPLPSFKIPSSPSRHSTHTHIQTDNDEPLFQLSVMVHSPLKSPASKKRRLLNWKSSPSPPKMSDANRLAAARVFLSHFASTSSVAVTLQSHAAAVAISSTAVTTTSTPPLFLALLAPQPPSNPSPSELDSGWVLARACDRERTSFTLLTSPRAREPPPATTAITLDYARTALVAVLGHREGERNIELRQESFLHEIVDLDPHEDDGFISSLAAATCLMTDTELPSRVSLFAWESALAAASEEHVRVSEVRRAVELPVLPQLPALEMQNDYHGDLLTACVEKYSNRLAACELQGEILDKYLSQLRLIRECATSSAACIDSAPAQAKTDRLDERIATLEKLLALCDADDSEASGYQQNLVRLKQQKAASLGEDRRKRLENLTSWIAMSIQEADIKKSAAERSKKKVHTSLRNAQSLLAATMEAHGLQQHGCKIPRHEVAMDSGHGVRSEIGRHNNVYNL</sequence>
<dbReference type="GeneID" id="19334344"/>
<feature type="region of interest" description="Disordered" evidence="1">
    <location>
        <begin position="692"/>
        <end position="858"/>
    </location>
</feature>
<protein>
    <submittedName>
        <fullName evidence="2">Uncharacterized protein</fullName>
    </submittedName>
</protein>
<dbReference type="HOGENOM" id="CLU_257605_0_0_1"/>
<dbReference type="OrthoDB" id="10555654at2759"/>